<reference evidence="2" key="2">
    <citation type="submission" date="2022-01" db="EMBL/GenBank/DDBJ databases">
        <authorList>
            <person name="Yamashiro T."/>
            <person name="Shiraishi A."/>
            <person name="Satake H."/>
            <person name="Nakayama K."/>
        </authorList>
    </citation>
    <scope>NUCLEOTIDE SEQUENCE</scope>
</reference>
<sequence length="517" mass="58849">MGLTTSRNEPQGSSSKFQIQKPIPEYLLREDDVSCETIRSFVEKGVVACNTKTKYHIDQDEMHLIYSPRNVRGLFSLVDNMTNEGLFQFAEVLTGGSVKFEKTRWKIKQIIKGRLSEIFPEKKNIHRINISEYHSSILKNPHNYRWSSQSRFIPDSDSYHAAVHKILNVLEDLPTLALSAMHRKVKGNKDYTPQLISKKTGWNRDRLIKRLRKKCLEFLSTLDEGDSLQEPLAKAMEVASLTLKLIQGCQYVIHFIQFPHEMKVLQNEIAIHIDDVPKRLLKVVAIIKKSCEPPYKHLTEMKIEEDVECILNVSASTKQVMWDLIPEHELDLEFADAYMEDLEDSDDGDFWEDTELKENNVPRFNNSDEQEGSTGDNFNPDGTSLTESGSLNQSDVANSQRTHPMGYHLVSLKNTEQQMETDSLNDSNKQDGVPSSDPLENLEIDDQSMCKNQYLDVQTASDEASKVAYRLIGLMLNDFAQIEGCELSSGDRSYLGVGNCDSTPKIHKDGSKYKCQA</sequence>
<organism evidence="2 3">
    <name type="scientific">Tanacetum coccineum</name>
    <dbReference type="NCBI Taxonomy" id="301880"/>
    <lineage>
        <taxon>Eukaryota</taxon>
        <taxon>Viridiplantae</taxon>
        <taxon>Streptophyta</taxon>
        <taxon>Embryophyta</taxon>
        <taxon>Tracheophyta</taxon>
        <taxon>Spermatophyta</taxon>
        <taxon>Magnoliopsida</taxon>
        <taxon>eudicotyledons</taxon>
        <taxon>Gunneridae</taxon>
        <taxon>Pentapetalae</taxon>
        <taxon>asterids</taxon>
        <taxon>campanulids</taxon>
        <taxon>Asterales</taxon>
        <taxon>Asteraceae</taxon>
        <taxon>Asteroideae</taxon>
        <taxon>Anthemideae</taxon>
        <taxon>Anthemidinae</taxon>
        <taxon>Tanacetum</taxon>
    </lineage>
</organism>
<proteinExistence type="predicted"/>
<dbReference type="EMBL" id="BQNB010015769">
    <property type="protein sequence ID" value="GJT43907.1"/>
    <property type="molecule type" value="Genomic_DNA"/>
</dbReference>
<name>A0ABQ5DZV4_9ASTR</name>
<keyword evidence="3" id="KW-1185">Reference proteome</keyword>
<dbReference type="PANTHER" id="PTHR36071">
    <property type="entry name" value="DNA DOUBLE-STRAND BREAK REPAIR PROTEIN"/>
    <property type="match status" value="1"/>
</dbReference>
<accession>A0ABQ5DZV4</accession>
<dbReference type="Proteomes" id="UP001151760">
    <property type="component" value="Unassembled WGS sequence"/>
</dbReference>
<gene>
    <name evidence="2" type="ORF">Tco_0952622</name>
</gene>
<evidence type="ECO:0000313" key="2">
    <source>
        <dbReference type="EMBL" id="GJT43907.1"/>
    </source>
</evidence>
<protein>
    <submittedName>
        <fullName evidence="2">Uncharacterized protein</fullName>
    </submittedName>
</protein>
<feature type="region of interest" description="Disordered" evidence="1">
    <location>
        <begin position="345"/>
        <end position="399"/>
    </location>
</feature>
<reference evidence="2" key="1">
    <citation type="journal article" date="2022" name="Int. J. Mol. Sci.">
        <title>Draft Genome of Tanacetum Coccineum: Genomic Comparison of Closely Related Tanacetum-Family Plants.</title>
        <authorList>
            <person name="Yamashiro T."/>
            <person name="Shiraishi A."/>
            <person name="Nakayama K."/>
            <person name="Satake H."/>
        </authorList>
    </citation>
    <scope>NUCLEOTIDE SEQUENCE</scope>
</reference>
<feature type="compositionally biased region" description="Polar residues" evidence="1">
    <location>
        <begin position="418"/>
        <end position="427"/>
    </location>
</feature>
<comment type="caution">
    <text evidence="2">The sequence shown here is derived from an EMBL/GenBank/DDBJ whole genome shotgun (WGS) entry which is preliminary data.</text>
</comment>
<evidence type="ECO:0000313" key="3">
    <source>
        <dbReference type="Proteomes" id="UP001151760"/>
    </source>
</evidence>
<evidence type="ECO:0000256" key="1">
    <source>
        <dbReference type="SAM" id="MobiDB-lite"/>
    </source>
</evidence>
<dbReference type="PANTHER" id="PTHR36071:SF1">
    <property type="entry name" value="DNA DOUBLE-STRAND BREAK REPAIR PROTEIN"/>
    <property type="match status" value="1"/>
</dbReference>
<feature type="compositionally biased region" description="Polar residues" evidence="1">
    <location>
        <begin position="362"/>
        <end position="399"/>
    </location>
</feature>
<feature type="region of interest" description="Disordered" evidence="1">
    <location>
        <begin position="418"/>
        <end position="439"/>
    </location>
</feature>